<accession>A0A3B7LTS4</accession>
<evidence type="ECO:0000256" key="1">
    <source>
        <dbReference type="ARBA" id="ARBA00022679"/>
    </source>
</evidence>
<gene>
    <name evidence="4" type="ORF">CDG60_01105</name>
</gene>
<dbReference type="RefSeq" id="WP_087512942.1">
    <property type="nucleotide sequence ID" value="NZ_CP032134.1"/>
</dbReference>
<name>A0A3B7LTS4_9GAMM</name>
<feature type="domain" description="Glycosyl transferase family 1" evidence="3">
    <location>
        <begin position="201"/>
        <end position="344"/>
    </location>
</feature>
<keyword evidence="2" id="KW-1133">Transmembrane helix</keyword>
<dbReference type="SUPFAM" id="SSF53756">
    <property type="entry name" value="UDP-Glycosyltransferase/glycogen phosphorylase"/>
    <property type="match status" value="1"/>
</dbReference>
<dbReference type="InterPro" id="IPR001296">
    <property type="entry name" value="Glyco_trans_1"/>
</dbReference>
<keyword evidence="1 4" id="KW-0808">Transferase</keyword>
<dbReference type="Pfam" id="PF00534">
    <property type="entry name" value="Glycos_transf_1"/>
    <property type="match status" value="1"/>
</dbReference>
<dbReference type="PANTHER" id="PTHR46401">
    <property type="entry name" value="GLYCOSYLTRANSFERASE WBBK-RELATED"/>
    <property type="match status" value="1"/>
</dbReference>
<evidence type="ECO:0000259" key="3">
    <source>
        <dbReference type="Pfam" id="PF00534"/>
    </source>
</evidence>
<dbReference type="Gene3D" id="3.40.50.2000">
    <property type="entry name" value="Glycogen Phosphorylase B"/>
    <property type="match status" value="2"/>
</dbReference>
<feature type="transmembrane region" description="Helical" evidence="2">
    <location>
        <begin position="97"/>
        <end position="116"/>
    </location>
</feature>
<protein>
    <submittedName>
        <fullName evidence="4">Glycosyltransferase family 1 protein</fullName>
    </submittedName>
</protein>
<organism evidence="4 5">
    <name type="scientific">Acinetobacter chinensis</name>
    <dbReference type="NCBI Taxonomy" id="2004650"/>
    <lineage>
        <taxon>Bacteria</taxon>
        <taxon>Pseudomonadati</taxon>
        <taxon>Pseudomonadota</taxon>
        <taxon>Gammaproteobacteria</taxon>
        <taxon>Moraxellales</taxon>
        <taxon>Moraxellaceae</taxon>
        <taxon>Acinetobacter</taxon>
    </lineage>
</organism>
<evidence type="ECO:0000256" key="2">
    <source>
        <dbReference type="SAM" id="Phobius"/>
    </source>
</evidence>
<sequence>MKSYIYICNNFTGNKVHSEVILKLSRKYSNINHYIFVPCSNRGLIGRNNISKNNIIVEYFYVNKYMKFFPIIKSLIIIFMIISKIKFYKIDMKESKALSYTFGSDGVLCLYLYFIFGTVFSTFVRTTDVSIFFKYGYHLRLFFRLIASKSKYIYFPSLVLMKNGEKTLFLEKNSNKFKFIPNPINDYWVDNIYYFDNLSINNKKILFVGSFDLNKNIMAVFNSCSALYNLRGDFQLEFIGGSVTDFKKICQINSIPDWVSVLDKIPKEELLLKYRSSNILLVPSFLETFGMVYIEAISQGCIAICSKNQGIDGLFSNENILYTVDPCDCISISEALNNLLDKDIKISDFELKKLLLPFISENVINDYSSFYCEDS</sequence>
<keyword evidence="2" id="KW-0812">Transmembrane</keyword>
<keyword evidence="2" id="KW-0472">Membrane</keyword>
<reference evidence="5" key="1">
    <citation type="submission" date="2018-09" db="EMBL/GenBank/DDBJ databases">
        <title>The complete genome of Acinetobacter sp. strain WCHAc010005.</title>
        <authorList>
            <person name="Hu Y."/>
            <person name="Long H."/>
            <person name="Feng Y."/>
            <person name="Zong Z."/>
        </authorList>
    </citation>
    <scope>NUCLEOTIDE SEQUENCE [LARGE SCALE GENOMIC DNA]</scope>
    <source>
        <strain evidence="5">WCHAc010005</strain>
    </source>
</reference>
<dbReference type="AlphaFoldDB" id="A0A3B7LTS4"/>
<evidence type="ECO:0000313" key="5">
    <source>
        <dbReference type="Proteomes" id="UP000263753"/>
    </source>
</evidence>
<dbReference type="GO" id="GO:0016757">
    <property type="term" value="F:glycosyltransferase activity"/>
    <property type="evidence" value="ECO:0007669"/>
    <property type="project" value="InterPro"/>
</dbReference>
<dbReference type="KEGG" id="achi:CDG60_01105"/>
<dbReference type="CDD" id="cd03801">
    <property type="entry name" value="GT4_PimA-like"/>
    <property type="match status" value="1"/>
</dbReference>
<dbReference type="GO" id="GO:0009103">
    <property type="term" value="P:lipopolysaccharide biosynthetic process"/>
    <property type="evidence" value="ECO:0007669"/>
    <property type="project" value="TreeGrafter"/>
</dbReference>
<proteinExistence type="predicted"/>
<evidence type="ECO:0000313" key="4">
    <source>
        <dbReference type="EMBL" id="AXY55325.1"/>
    </source>
</evidence>
<feature type="transmembrane region" description="Helical" evidence="2">
    <location>
        <begin position="68"/>
        <end position="85"/>
    </location>
</feature>
<dbReference type="PANTHER" id="PTHR46401:SF2">
    <property type="entry name" value="GLYCOSYLTRANSFERASE WBBK-RELATED"/>
    <property type="match status" value="1"/>
</dbReference>
<dbReference type="Proteomes" id="UP000263753">
    <property type="component" value="Chromosome"/>
</dbReference>
<dbReference type="EMBL" id="CP032134">
    <property type="protein sequence ID" value="AXY55325.1"/>
    <property type="molecule type" value="Genomic_DNA"/>
</dbReference>